<feature type="region of interest" description="Disordered" evidence="1">
    <location>
        <begin position="16"/>
        <end position="107"/>
    </location>
</feature>
<evidence type="ECO:0000256" key="1">
    <source>
        <dbReference type="SAM" id="MobiDB-lite"/>
    </source>
</evidence>
<feature type="compositionally biased region" description="Polar residues" evidence="1">
    <location>
        <begin position="85"/>
        <end position="100"/>
    </location>
</feature>
<name>I1QAC8_ORYGL</name>
<protein>
    <submittedName>
        <fullName evidence="2">Uncharacterized protein</fullName>
    </submittedName>
</protein>
<organism evidence="2 3">
    <name type="scientific">Oryza glaberrima</name>
    <name type="common">African rice</name>
    <dbReference type="NCBI Taxonomy" id="4538"/>
    <lineage>
        <taxon>Eukaryota</taxon>
        <taxon>Viridiplantae</taxon>
        <taxon>Streptophyta</taxon>
        <taxon>Embryophyta</taxon>
        <taxon>Tracheophyta</taxon>
        <taxon>Spermatophyta</taxon>
        <taxon>Magnoliopsida</taxon>
        <taxon>Liliopsida</taxon>
        <taxon>Poales</taxon>
        <taxon>Poaceae</taxon>
        <taxon>BOP clade</taxon>
        <taxon>Oryzoideae</taxon>
        <taxon>Oryzeae</taxon>
        <taxon>Oryzinae</taxon>
        <taxon>Oryza</taxon>
    </lineage>
</organism>
<keyword evidence="3" id="KW-1185">Reference proteome</keyword>
<dbReference type="Proteomes" id="UP000007306">
    <property type="component" value="Chromosome 7"/>
</dbReference>
<sequence>MAVAVVARSAPCSPYLAGGWPAAGADGGGGSAGGGCGGGGAGGGYGGEGDGDDDGGPRRVSRRWLGLSRTSPPRDLRRGALIDAPSTTPTTQTARCSSRSEPPRPDLAGWRLATVADGGSLWKWGRSLAVGKETMCGRDVDDGKICGSGLGRIAEGTM</sequence>
<evidence type="ECO:0000313" key="3">
    <source>
        <dbReference type="Proteomes" id="UP000007306"/>
    </source>
</evidence>
<dbReference type="OMA" id="APCSQYL"/>
<evidence type="ECO:0000313" key="2">
    <source>
        <dbReference type="EnsemblPlants" id="ORGLA07G0107000.1"/>
    </source>
</evidence>
<feature type="compositionally biased region" description="Gly residues" evidence="1">
    <location>
        <begin position="25"/>
        <end position="48"/>
    </location>
</feature>
<dbReference type="AlphaFoldDB" id="I1QAC8"/>
<proteinExistence type="predicted"/>
<reference evidence="2 3" key="2">
    <citation type="submission" date="2018-04" db="EMBL/GenBank/DDBJ databases">
        <title>OglaRS2 (Oryza glaberrima Reference Sequence Version 2).</title>
        <authorList>
            <person name="Zhang J."/>
            <person name="Kudrna D."/>
            <person name="Lee S."/>
            <person name="Talag J."/>
            <person name="Rajasekar S."/>
            <person name="Wing R.A."/>
        </authorList>
    </citation>
    <scope>NUCLEOTIDE SEQUENCE [LARGE SCALE GENOMIC DNA]</scope>
    <source>
        <strain evidence="2 3">cv. IRGC 96717</strain>
    </source>
</reference>
<dbReference type="EnsemblPlants" id="ORGLA07G0107000.1">
    <property type="protein sequence ID" value="ORGLA07G0107000.1"/>
    <property type="gene ID" value="ORGLA07G0107000"/>
</dbReference>
<reference evidence="2" key="1">
    <citation type="submission" date="2015-06" db="UniProtKB">
        <authorList>
            <consortium name="EnsemblPlants"/>
        </authorList>
    </citation>
    <scope>IDENTIFICATION</scope>
</reference>
<dbReference type="HOGENOM" id="CLU_1698427_0_0_1"/>
<dbReference type="Gramene" id="ORGLA07G0107000.1">
    <property type="protein sequence ID" value="ORGLA07G0107000.1"/>
    <property type="gene ID" value="ORGLA07G0107000"/>
</dbReference>
<accession>I1QAC8</accession>